<dbReference type="SMR" id="A0A953LKH0"/>
<evidence type="ECO:0000256" key="9">
    <source>
        <dbReference type="ARBA" id="ARBA00037922"/>
    </source>
</evidence>
<feature type="binding site" evidence="13">
    <location>
        <begin position="167"/>
        <end position="168"/>
    </location>
    <ligand>
        <name>(S)-2,3,4,5-tetrahydrodipicolinate</name>
        <dbReference type="ChEBI" id="CHEBI:16845"/>
    </ligand>
</feature>
<dbReference type="PIRSF" id="PIRSF000161">
    <property type="entry name" value="DHPR"/>
    <property type="match status" value="1"/>
</dbReference>
<keyword evidence="4 13" id="KW-0521">NADP</keyword>
<evidence type="ECO:0000256" key="1">
    <source>
        <dbReference type="ARBA" id="ARBA00006642"/>
    </source>
</evidence>
<feature type="domain" description="Dihydrodipicolinate reductase C-terminal" evidence="15">
    <location>
        <begin position="133"/>
        <end position="249"/>
    </location>
</feature>
<keyword evidence="6 13" id="KW-0560">Oxidoreductase</keyword>
<keyword evidence="3 13" id="KW-0028">Amino-acid biosynthesis</keyword>
<dbReference type="InterPro" id="IPR000846">
    <property type="entry name" value="DapB_N"/>
</dbReference>
<keyword evidence="7 13" id="KW-0520">NAD</keyword>
<dbReference type="NCBIfam" id="TIGR00036">
    <property type="entry name" value="dapB"/>
    <property type="match status" value="1"/>
</dbReference>
<evidence type="ECO:0000256" key="2">
    <source>
        <dbReference type="ARBA" id="ARBA00022490"/>
    </source>
</evidence>
<dbReference type="PROSITE" id="PS01298">
    <property type="entry name" value="DAPB"/>
    <property type="match status" value="1"/>
</dbReference>
<comment type="catalytic activity">
    <reaction evidence="11 13">
        <text>(S)-2,3,4,5-tetrahydrodipicolinate + NADP(+) + H2O = (2S,4S)-4-hydroxy-2,3,4,5-tetrahydrodipicolinate + NADPH + H(+)</text>
        <dbReference type="Rhea" id="RHEA:35331"/>
        <dbReference type="ChEBI" id="CHEBI:15377"/>
        <dbReference type="ChEBI" id="CHEBI:15378"/>
        <dbReference type="ChEBI" id="CHEBI:16845"/>
        <dbReference type="ChEBI" id="CHEBI:57783"/>
        <dbReference type="ChEBI" id="CHEBI:58349"/>
        <dbReference type="ChEBI" id="CHEBI:67139"/>
        <dbReference type="EC" id="1.17.1.8"/>
    </reaction>
</comment>
<accession>A0A953LKH0</accession>
<dbReference type="Pfam" id="PF05173">
    <property type="entry name" value="DapB_C"/>
    <property type="match status" value="1"/>
</dbReference>
<dbReference type="Proteomes" id="UP000732377">
    <property type="component" value="Unassembled WGS sequence"/>
</dbReference>
<evidence type="ECO:0000256" key="6">
    <source>
        <dbReference type="ARBA" id="ARBA00023002"/>
    </source>
</evidence>
<dbReference type="Pfam" id="PF01113">
    <property type="entry name" value="DapB_N"/>
    <property type="match status" value="1"/>
</dbReference>
<dbReference type="PANTHER" id="PTHR20836:SF0">
    <property type="entry name" value="4-HYDROXY-TETRAHYDRODIPICOLINATE REDUCTASE 1, CHLOROPLASTIC-RELATED"/>
    <property type="match status" value="1"/>
</dbReference>
<evidence type="ECO:0000259" key="14">
    <source>
        <dbReference type="Pfam" id="PF01113"/>
    </source>
</evidence>
<dbReference type="SUPFAM" id="SSF55347">
    <property type="entry name" value="Glyceraldehyde-3-phosphate dehydrogenase-like, C-terminal domain"/>
    <property type="match status" value="1"/>
</dbReference>
<dbReference type="GO" id="GO:0009089">
    <property type="term" value="P:lysine biosynthetic process via diaminopimelate"/>
    <property type="evidence" value="ECO:0007669"/>
    <property type="project" value="UniProtKB-UniRule"/>
</dbReference>
<dbReference type="EC" id="1.17.1.8" evidence="10 13"/>
<comment type="function">
    <text evidence="13">Catalyzes the conversion of 4-hydroxy-tetrahydrodipicolinate (HTPA) to tetrahydrodipicolinate.</text>
</comment>
<dbReference type="PANTHER" id="PTHR20836">
    <property type="entry name" value="DIHYDRODIPICOLINATE REDUCTASE"/>
    <property type="match status" value="1"/>
</dbReference>
<comment type="subunit">
    <text evidence="13">Homotetramer.</text>
</comment>
<dbReference type="CDD" id="cd02274">
    <property type="entry name" value="DHDPR_N"/>
    <property type="match status" value="1"/>
</dbReference>
<comment type="catalytic activity">
    <reaction evidence="12 13">
        <text>(S)-2,3,4,5-tetrahydrodipicolinate + NAD(+) + H2O = (2S,4S)-4-hydroxy-2,3,4,5-tetrahydrodipicolinate + NADH + H(+)</text>
        <dbReference type="Rhea" id="RHEA:35323"/>
        <dbReference type="ChEBI" id="CHEBI:15377"/>
        <dbReference type="ChEBI" id="CHEBI:15378"/>
        <dbReference type="ChEBI" id="CHEBI:16845"/>
        <dbReference type="ChEBI" id="CHEBI:57540"/>
        <dbReference type="ChEBI" id="CHEBI:57945"/>
        <dbReference type="ChEBI" id="CHEBI:67139"/>
        <dbReference type="EC" id="1.17.1.8"/>
    </reaction>
</comment>
<feature type="binding site" evidence="13">
    <location>
        <position position="53"/>
    </location>
    <ligand>
        <name>NADP(+)</name>
        <dbReference type="ChEBI" id="CHEBI:58349"/>
    </ligand>
</feature>
<feature type="active site" description="Proton donor" evidence="13">
    <location>
        <position position="161"/>
    </location>
</feature>
<evidence type="ECO:0000256" key="10">
    <source>
        <dbReference type="ARBA" id="ARBA00038983"/>
    </source>
</evidence>
<keyword evidence="2 13" id="KW-0963">Cytoplasm</keyword>
<dbReference type="InterPro" id="IPR022663">
    <property type="entry name" value="DapB_C"/>
</dbReference>
<evidence type="ECO:0000256" key="12">
    <source>
        <dbReference type="ARBA" id="ARBA00049396"/>
    </source>
</evidence>
<gene>
    <name evidence="13 16" type="primary">dapB</name>
    <name evidence="16" type="ORF">CWE10_12435</name>
</gene>
<comment type="caution">
    <text evidence="13">Lacks conserved residue(s) required for the propagation of feature annotation.</text>
</comment>
<organism evidence="16 17">
    <name type="scientific">Symbiobacterium thermophilum</name>
    <dbReference type="NCBI Taxonomy" id="2734"/>
    <lineage>
        <taxon>Bacteria</taxon>
        <taxon>Bacillati</taxon>
        <taxon>Bacillota</taxon>
        <taxon>Clostridia</taxon>
        <taxon>Eubacteriales</taxon>
        <taxon>Symbiobacteriaceae</taxon>
        <taxon>Symbiobacterium</taxon>
    </lineage>
</organism>
<evidence type="ECO:0000256" key="3">
    <source>
        <dbReference type="ARBA" id="ARBA00022605"/>
    </source>
</evidence>
<feature type="binding site" evidence="13">
    <location>
        <position position="46"/>
    </location>
    <ligand>
        <name>NAD(+)</name>
        <dbReference type="ChEBI" id="CHEBI:57540"/>
    </ligand>
</feature>
<feature type="binding site" evidence="13">
    <location>
        <begin position="10"/>
        <end position="15"/>
    </location>
    <ligand>
        <name>NAD(+)</name>
        <dbReference type="ChEBI" id="CHEBI:57540"/>
    </ligand>
</feature>
<dbReference type="RefSeq" id="WP_011195674.1">
    <property type="nucleotide sequence ID" value="NZ_PIUK01000127.1"/>
</dbReference>
<dbReference type="InterPro" id="IPR036291">
    <property type="entry name" value="NAD(P)-bd_dom_sf"/>
</dbReference>
<feature type="binding site" evidence="13">
    <location>
        <begin position="101"/>
        <end position="103"/>
    </location>
    <ligand>
        <name>NAD(+)</name>
        <dbReference type="ChEBI" id="CHEBI:57540"/>
    </ligand>
</feature>
<dbReference type="GO" id="GO:0016726">
    <property type="term" value="F:oxidoreductase activity, acting on CH or CH2 groups, NAD or NADP as acceptor"/>
    <property type="evidence" value="ECO:0007669"/>
    <property type="project" value="UniProtKB-UniRule"/>
</dbReference>
<dbReference type="GO" id="GO:0008839">
    <property type="term" value="F:4-hydroxy-tetrahydrodipicolinate reductase"/>
    <property type="evidence" value="ECO:0007669"/>
    <property type="project" value="UniProtKB-UniRule"/>
</dbReference>
<evidence type="ECO:0000259" key="15">
    <source>
        <dbReference type="Pfam" id="PF05173"/>
    </source>
</evidence>
<keyword evidence="8 13" id="KW-0457">Lysine biosynthesis</keyword>
<dbReference type="EMBL" id="PIUK01000127">
    <property type="protein sequence ID" value="MBY6276997.1"/>
    <property type="molecule type" value="Genomic_DNA"/>
</dbReference>
<dbReference type="GO" id="GO:0019877">
    <property type="term" value="P:diaminopimelate biosynthetic process"/>
    <property type="evidence" value="ECO:0007669"/>
    <property type="project" value="UniProtKB-UniRule"/>
</dbReference>
<evidence type="ECO:0000256" key="5">
    <source>
        <dbReference type="ARBA" id="ARBA00022915"/>
    </source>
</evidence>
<dbReference type="FunFam" id="3.30.360.10:FF:000009">
    <property type="entry name" value="4-hydroxy-tetrahydrodipicolinate reductase"/>
    <property type="match status" value="1"/>
</dbReference>
<keyword evidence="5 13" id="KW-0220">Diaminopimelate biosynthesis</keyword>
<evidence type="ECO:0000256" key="4">
    <source>
        <dbReference type="ARBA" id="ARBA00022857"/>
    </source>
</evidence>
<comment type="caution">
    <text evidence="16">The sequence shown here is derived from an EMBL/GenBank/DDBJ whole genome shotgun (WGS) entry which is preliminary data.</text>
</comment>
<comment type="caution">
    <text evidence="13">Was originally thought to be a dihydrodipicolinate reductase (DHDPR), catalyzing the conversion of dihydrodipicolinate to tetrahydrodipicolinate. However, it was shown in E.coli that the substrate of the enzymatic reaction is not dihydrodipicolinate (DHDP) but in fact (2S,4S)-4-hydroxy-2,3,4,5-tetrahydrodipicolinic acid (HTPA), the product released by the DapA-catalyzed reaction.</text>
</comment>
<evidence type="ECO:0000256" key="11">
    <source>
        <dbReference type="ARBA" id="ARBA00049080"/>
    </source>
</evidence>
<protein>
    <recommendedName>
        <fullName evidence="10 13">4-hydroxy-tetrahydrodipicolinate reductase</fullName>
        <shortName evidence="13">HTPA reductase</shortName>
        <ecNumber evidence="10 13">1.17.1.8</ecNumber>
    </recommendedName>
</protein>
<feature type="domain" description="Dihydrodipicolinate reductase N-terminal" evidence="14">
    <location>
        <begin position="4"/>
        <end position="129"/>
    </location>
</feature>
<comment type="subcellular location">
    <subcellularLocation>
        <location evidence="13">Cytoplasm</location>
    </subcellularLocation>
</comment>
<evidence type="ECO:0000256" key="13">
    <source>
        <dbReference type="HAMAP-Rule" id="MF_00102"/>
    </source>
</evidence>
<dbReference type="Gene3D" id="3.30.360.10">
    <property type="entry name" value="Dihydrodipicolinate Reductase, domain 2"/>
    <property type="match status" value="1"/>
</dbReference>
<dbReference type="GO" id="GO:0005829">
    <property type="term" value="C:cytosol"/>
    <property type="evidence" value="ECO:0007669"/>
    <property type="project" value="TreeGrafter"/>
</dbReference>
<dbReference type="GO" id="GO:0051287">
    <property type="term" value="F:NAD binding"/>
    <property type="evidence" value="ECO:0007669"/>
    <property type="project" value="UniProtKB-UniRule"/>
</dbReference>
<dbReference type="AlphaFoldDB" id="A0A953LKH0"/>
<dbReference type="InterPro" id="IPR022664">
    <property type="entry name" value="DapB_N_CS"/>
</dbReference>
<evidence type="ECO:0000256" key="8">
    <source>
        <dbReference type="ARBA" id="ARBA00023154"/>
    </source>
</evidence>
<dbReference type="InterPro" id="IPR023940">
    <property type="entry name" value="DHDPR_bac"/>
</dbReference>
<proteinExistence type="inferred from homology"/>
<dbReference type="OMA" id="APKGRDY"/>
<feature type="active site" description="Proton donor/acceptor" evidence="13">
    <location>
        <position position="157"/>
    </location>
</feature>
<dbReference type="SUPFAM" id="SSF51735">
    <property type="entry name" value="NAD(P)-binding Rossmann-fold domains"/>
    <property type="match status" value="1"/>
</dbReference>
<dbReference type="GO" id="GO:0050661">
    <property type="term" value="F:NADP binding"/>
    <property type="evidence" value="ECO:0007669"/>
    <property type="project" value="UniProtKB-UniRule"/>
</dbReference>
<dbReference type="HAMAP" id="MF_00102">
    <property type="entry name" value="DapB"/>
    <property type="match status" value="1"/>
</dbReference>
<comment type="similarity">
    <text evidence="1 13">Belongs to the DapB family.</text>
</comment>
<comment type="pathway">
    <text evidence="9 13">Amino-acid biosynthesis; L-lysine biosynthesis via DAP pathway; (S)-tetrahydrodipicolinate from L-aspartate: step 4/4.</text>
</comment>
<sequence length="254" mass="27042">MQPIRVVLAGATGKVGQVLARALVQEPGFALTGAIARQGGGRNLAELVPLGGRPGPTVHGSLEEFLAAGGEADVLVDFSVAEAGRRTIPAAIEASIAPVVGTTGFQPGETETWAAMCRKRGLGGAFIANYAVGIMLLMRFAEEAHRFFPDVEIIEMHHKTKLDAPSGTALRTKARLERGRGDLAAAEVPVHSVRLPGLVAHQEVIFGGLGQTLTIRHDAPSREAYVPGVLMTCRWVLREKRVAFDLEEVAFPRT</sequence>
<evidence type="ECO:0000256" key="7">
    <source>
        <dbReference type="ARBA" id="ARBA00023027"/>
    </source>
</evidence>
<name>A0A953LKH0_SYMTR</name>
<dbReference type="Gene3D" id="3.40.50.720">
    <property type="entry name" value="NAD(P)-binding Rossmann-like Domain"/>
    <property type="match status" value="1"/>
</dbReference>
<evidence type="ECO:0000313" key="17">
    <source>
        <dbReference type="Proteomes" id="UP000732377"/>
    </source>
</evidence>
<evidence type="ECO:0000313" key="16">
    <source>
        <dbReference type="EMBL" id="MBY6276997.1"/>
    </source>
</evidence>
<reference evidence="16" key="1">
    <citation type="submission" date="2017-11" db="EMBL/GenBank/DDBJ databases">
        <title>Three new genomes from thermophilic consortium.</title>
        <authorList>
            <person name="Quaggio R."/>
            <person name="Amgarten D."/>
            <person name="Setubal J.C."/>
        </authorList>
    </citation>
    <scope>NUCLEOTIDE SEQUENCE</scope>
    <source>
        <strain evidence="16">ZCTH01-B2</strain>
    </source>
</reference>
<feature type="binding site" evidence="13">
    <location>
        <position position="158"/>
    </location>
    <ligand>
        <name>(S)-2,3,4,5-tetrahydrodipicolinate</name>
        <dbReference type="ChEBI" id="CHEBI:16845"/>
    </ligand>
</feature>